<name>A0A9D4CMV8_DREPO</name>
<evidence type="ECO:0000313" key="3">
    <source>
        <dbReference type="Proteomes" id="UP000828390"/>
    </source>
</evidence>
<gene>
    <name evidence="2" type="ORF">DPMN_052982</name>
</gene>
<dbReference type="Proteomes" id="UP000828390">
    <property type="component" value="Unassembled WGS sequence"/>
</dbReference>
<dbReference type="AlphaFoldDB" id="A0A9D4CMV8"/>
<feature type="region of interest" description="Disordered" evidence="1">
    <location>
        <begin position="1"/>
        <end position="27"/>
    </location>
</feature>
<sequence>MVRMPHAARVAQAQSTHPYSLSGANSPLTSHERFRGLISGEGSSLPDCADMAKDIRPIFA</sequence>
<reference evidence="2" key="2">
    <citation type="submission" date="2020-11" db="EMBL/GenBank/DDBJ databases">
        <authorList>
            <person name="McCartney M.A."/>
            <person name="Auch B."/>
            <person name="Kono T."/>
            <person name="Mallez S."/>
            <person name="Becker A."/>
            <person name="Gohl D.M."/>
            <person name="Silverstein K.A.T."/>
            <person name="Koren S."/>
            <person name="Bechman K.B."/>
            <person name="Herman A."/>
            <person name="Abrahante J.E."/>
            <person name="Garbe J."/>
        </authorList>
    </citation>
    <scope>NUCLEOTIDE SEQUENCE</scope>
    <source>
        <strain evidence="2">Duluth1</strain>
        <tissue evidence="2">Whole animal</tissue>
    </source>
</reference>
<organism evidence="2 3">
    <name type="scientific">Dreissena polymorpha</name>
    <name type="common">Zebra mussel</name>
    <name type="synonym">Mytilus polymorpha</name>
    <dbReference type="NCBI Taxonomy" id="45954"/>
    <lineage>
        <taxon>Eukaryota</taxon>
        <taxon>Metazoa</taxon>
        <taxon>Spiralia</taxon>
        <taxon>Lophotrochozoa</taxon>
        <taxon>Mollusca</taxon>
        <taxon>Bivalvia</taxon>
        <taxon>Autobranchia</taxon>
        <taxon>Heteroconchia</taxon>
        <taxon>Euheterodonta</taxon>
        <taxon>Imparidentia</taxon>
        <taxon>Neoheterodontei</taxon>
        <taxon>Myida</taxon>
        <taxon>Dreissenoidea</taxon>
        <taxon>Dreissenidae</taxon>
        <taxon>Dreissena</taxon>
    </lineage>
</organism>
<dbReference type="EMBL" id="JAIWYP010000012">
    <property type="protein sequence ID" value="KAH3727056.1"/>
    <property type="molecule type" value="Genomic_DNA"/>
</dbReference>
<proteinExistence type="predicted"/>
<protein>
    <submittedName>
        <fullName evidence="2">Uncharacterized protein</fullName>
    </submittedName>
</protein>
<evidence type="ECO:0000313" key="2">
    <source>
        <dbReference type="EMBL" id="KAH3727056.1"/>
    </source>
</evidence>
<reference evidence="2" key="1">
    <citation type="journal article" date="2019" name="bioRxiv">
        <title>The Genome of the Zebra Mussel, Dreissena polymorpha: A Resource for Invasive Species Research.</title>
        <authorList>
            <person name="McCartney M.A."/>
            <person name="Auch B."/>
            <person name="Kono T."/>
            <person name="Mallez S."/>
            <person name="Zhang Y."/>
            <person name="Obille A."/>
            <person name="Becker A."/>
            <person name="Abrahante J.E."/>
            <person name="Garbe J."/>
            <person name="Badalamenti J.P."/>
            <person name="Herman A."/>
            <person name="Mangelson H."/>
            <person name="Liachko I."/>
            <person name="Sullivan S."/>
            <person name="Sone E.D."/>
            <person name="Koren S."/>
            <person name="Silverstein K.A.T."/>
            <person name="Beckman K.B."/>
            <person name="Gohl D.M."/>
        </authorList>
    </citation>
    <scope>NUCLEOTIDE SEQUENCE</scope>
    <source>
        <strain evidence="2">Duluth1</strain>
        <tissue evidence="2">Whole animal</tissue>
    </source>
</reference>
<evidence type="ECO:0000256" key="1">
    <source>
        <dbReference type="SAM" id="MobiDB-lite"/>
    </source>
</evidence>
<comment type="caution">
    <text evidence="2">The sequence shown here is derived from an EMBL/GenBank/DDBJ whole genome shotgun (WGS) entry which is preliminary data.</text>
</comment>
<keyword evidence="3" id="KW-1185">Reference proteome</keyword>
<feature type="compositionally biased region" description="Polar residues" evidence="1">
    <location>
        <begin position="12"/>
        <end position="27"/>
    </location>
</feature>
<accession>A0A9D4CMV8</accession>